<protein>
    <submittedName>
        <fullName evidence="1">Uncharacterized protein</fullName>
    </submittedName>
</protein>
<keyword evidence="2" id="KW-1185">Reference proteome</keyword>
<evidence type="ECO:0000313" key="1">
    <source>
        <dbReference type="EMBL" id="SCL17321.1"/>
    </source>
</evidence>
<dbReference type="AlphaFoldDB" id="A0A1C6RJH4"/>
<gene>
    <name evidence="1" type="ORF">GA0070624_1263</name>
</gene>
<name>A0A1C6RJH4_9ACTN</name>
<organism evidence="1 2">
    <name type="scientific">Micromonospora rhizosphaerae</name>
    <dbReference type="NCBI Taxonomy" id="568872"/>
    <lineage>
        <taxon>Bacteria</taxon>
        <taxon>Bacillati</taxon>
        <taxon>Actinomycetota</taxon>
        <taxon>Actinomycetes</taxon>
        <taxon>Micromonosporales</taxon>
        <taxon>Micromonosporaceae</taxon>
        <taxon>Micromonospora</taxon>
    </lineage>
</organism>
<sequence length="99" mass="10753">MEQSKRGPLWIGLLLAVFAHSLIVVTVDMVPRASDMFIAWFAWYLMLAIFPLVVTLVAGFIVSFRKGARHFGTGLIIGALAAPALWVAGAAIQAAAWRQ</sequence>
<evidence type="ECO:0000313" key="2">
    <source>
        <dbReference type="Proteomes" id="UP000199413"/>
    </source>
</evidence>
<dbReference type="EMBL" id="FMHV01000002">
    <property type="protein sequence ID" value="SCL17321.1"/>
    <property type="molecule type" value="Genomic_DNA"/>
</dbReference>
<dbReference type="RefSeq" id="WP_091337468.1">
    <property type="nucleotide sequence ID" value="NZ_FMHV01000002.1"/>
</dbReference>
<reference evidence="2" key="1">
    <citation type="submission" date="2016-06" db="EMBL/GenBank/DDBJ databases">
        <authorList>
            <person name="Varghese N."/>
            <person name="Submissions Spin"/>
        </authorList>
    </citation>
    <scope>NUCLEOTIDE SEQUENCE [LARGE SCALE GENOMIC DNA]</scope>
    <source>
        <strain evidence="2">DSM 45431</strain>
    </source>
</reference>
<accession>A0A1C6RJH4</accession>
<proteinExistence type="predicted"/>
<dbReference type="Proteomes" id="UP000199413">
    <property type="component" value="Unassembled WGS sequence"/>
</dbReference>